<comment type="caution">
    <text evidence="3">The sequence shown here is derived from an EMBL/GenBank/DDBJ whole genome shotgun (WGS) entry which is preliminary data.</text>
</comment>
<evidence type="ECO:0000313" key="3">
    <source>
        <dbReference type="EMBL" id="KAJ1954629.1"/>
    </source>
</evidence>
<feature type="region of interest" description="Disordered" evidence="1">
    <location>
        <begin position="208"/>
        <end position="228"/>
    </location>
</feature>
<dbReference type="EMBL" id="JANBPY010002526">
    <property type="protein sequence ID" value="KAJ1954629.1"/>
    <property type="molecule type" value="Genomic_DNA"/>
</dbReference>
<dbReference type="AlphaFoldDB" id="A0A9W8AI70"/>
<keyword evidence="2" id="KW-0732">Signal</keyword>
<name>A0A9W8AI70_9FUNG</name>
<feature type="compositionally biased region" description="Pro residues" evidence="1">
    <location>
        <begin position="115"/>
        <end position="124"/>
    </location>
</feature>
<accession>A0A9W8AI70</accession>
<feature type="compositionally biased region" description="Polar residues" evidence="1">
    <location>
        <begin position="126"/>
        <end position="136"/>
    </location>
</feature>
<organism evidence="3 4">
    <name type="scientific">Dispira parvispora</name>
    <dbReference type="NCBI Taxonomy" id="1520584"/>
    <lineage>
        <taxon>Eukaryota</taxon>
        <taxon>Fungi</taxon>
        <taxon>Fungi incertae sedis</taxon>
        <taxon>Zoopagomycota</taxon>
        <taxon>Kickxellomycotina</taxon>
        <taxon>Dimargaritomycetes</taxon>
        <taxon>Dimargaritales</taxon>
        <taxon>Dimargaritaceae</taxon>
        <taxon>Dispira</taxon>
    </lineage>
</organism>
<proteinExistence type="predicted"/>
<protein>
    <submittedName>
        <fullName evidence="3">Uncharacterized protein</fullName>
    </submittedName>
</protein>
<sequence length="228" mass="25527">MRAMKLVLSLLVLPIVVQTRPFDPNYYRATQEAMDFYLSLTDAEKQYYDVVFDSTTAALESGQNTVYHQPSVQPPYTADRPNPPFVVHNQQRWYPSGSGHDYSSQYSSDHNRGPELPPPPPPPITSDYSSQYSSGHNRGPELPPPPHITSDSWQSSGHNQKDQYSSGHGQVIPYSGGHGQENRLATSYQYETHDSSDHGKDIVIIVEPESDDHTNDNHQVVKWSSGTS</sequence>
<reference evidence="3" key="1">
    <citation type="submission" date="2022-07" db="EMBL/GenBank/DDBJ databases">
        <title>Phylogenomic reconstructions and comparative analyses of Kickxellomycotina fungi.</title>
        <authorList>
            <person name="Reynolds N.K."/>
            <person name="Stajich J.E."/>
            <person name="Barry K."/>
            <person name="Grigoriev I.V."/>
            <person name="Crous P."/>
            <person name="Smith M.E."/>
        </authorList>
    </citation>
    <scope>NUCLEOTIDE SEQUENCE</scope>
    <source>
        <strain evidence="3">RSA 1196</strain>
    </source>
</reference>
<feature type="region of interest" description="Disordered" evidence="1">
    <location>
        <begin position="67"/>
        <end position="181"/>
    </location>
</feature>
<feature type="chain" id="PRO_5040987113" evidence="2">
    <location>
        <begin position="20"/>
        <end position="228"/>
    </location>
</feature>
<keyword evidence="4" id="KW-1185">Reference proteome</keyword>
<feature type="compositionally biased region" description="Polar residues" evidence="1">
    <location>
        <begin position="149"/>
        <end position="168"/>
    </location>
</feature>
<evidence type="ECO:0000313" key="4">
    <source>
        <dbReference type="Proteomes" id="UP001150925"/>
    </source>
</evidence>
<evidence type="ECO:0000256" key="1">
    <source>
        <dbReference type="SAM" id="MobiDB-lite"/>
    </source>
</evidence>
<feature type="signal peptide" evidence="2">
    <location>
        <begin position="1"/>
        <end position="19"/>
    </location>
</feature>
<dbReference type="Proteomes" id="UP001150925">
    <property type="component" value="Unassembled WGS sequence"/>
</dbReference>
<evidence type="ECO:0000256" key="2">
    <source>
        <dbReference type="SAM" id="SignalP"/>
    </source>
</evidence>
<gene>
    <name evidence="3" type="ORF">IWQ62_005713</name>
</gene>